<dbReference type="SUPFAM" id="SSF52047">
    <property type="entry name" value="RNI-like"/>
    <property type="match status" value="2"/>
</dbReference>
<dbReference type="InterPro" id="IPR032675">
    <property type="entry name" value="LRR_dom_sf"/>
</dbReference>
<organism evidence="3">
    <name type="scientific">Hexamita inflata</name>
    <dbReference type="NCBI Taxonomy" id="28002"/>
    <lineage>
        <taxon>Eukaryota</taxon>
        <taxon>Metamonada</taxon>
        <taxon>Diplomonadida</taxon>
        <taxon>Hexamitidae</taxon>
        <taxon>Hexamitinae</taxon>
        <taxon>Hexamita</taxon>
    </lineage>
</organism>
<gene>
    <name evidence="3" type="ORF">HINF_LOCUS15311</name>
    <name evidence="4" type="ORF">HINF_LOCUS43374</name>
</gene>
<comment type="caution">
    <text evidence="3">The sequence shown here is derived from an EMBL/GenBank/DDBJ whole genome shotgun (WGS) entry which is preliminary data.</text>
</comment>
<dbReference type="AlphaFoldDB" id="A0AA86NZG3"/>
<dbReference type="InterPro" id="IPR052201">
    <property type="entry name" value="LRR-containing_regulator"/>
</dbReference>
<accession>A0AA86NZG3</accession>
<dbReference type="PANTHER" id="PTHR24111:SF0">
    <property type="entry name" value="LEUCINE-RICH REPEAT-CONTAINING PROTEIN"/>
    <property type="match status" value="1"/>
</dbReference>
<name>A0AA86NZG3_9EUKA</name>
<dbReference type="Proteomes" id="UP001642409">
    <property type="component" value="Unassembled WGS sequence"/>
</dbReference>
<evidence type="ECO:0000313" key="3">
    <source>
        <dbReference type="EMBL" id="CAI9927666.1"/>
    </source>
</evidence>
<evidence type="ECO:0000256" key="1">
    <source>
        <dbReference type="ARBA" id="ARBA00022737"/>
    </source>
</evidence>
<evidence type="ECO:0008006" key="6">
    <source>
        <dbReference type="Google" id="ProtNLM"/>
    </source>
</evidence>
<protein>
    <recommendedName>
        <fullName evidence="6">Leucine Rich Repeat family protein</fullName>
    </recommendedName>
</protein>
<reference evidence="4 5" key="2">
    <citation type="submission" date="2024-07" db="EMBL/GenBank/DDBJ databases">
        <authorList>
            <person name="Akdeniz Z."/>
        </authorList>
    </citation>
    <scope>NUCLEOTIDE SEQUENCE [LARGE SCALE GENOMIC DNA]</scope>
</reference>
<dbReference type="Gene3D" id="3.80.10.10">
    <property type="entry name" value="Ribonuclease Inhibitor"/>
    <property type="match status" value="3"/>
</dbReference>
<dbReference type="PANTHER" id="PTHR24111">
    <property type="entry name" value="LEUCINE-RICH REPEAT-CONTAINING PROTEIN 34"/>
    <property type="match status" value="1"/>
</dbReference>
<dbReference type="SMART" id="SM00368">
    <property type="entry name" value="LRR_RI"/>
    <property type="match status" value="3"/>
</dbReference>
<evidence type="ECO:0000313" key="5">
    <source>
        <dbReference type="Proteomes" id="UP001642409"/>
    </source>
</evidence>
<proteinExistence type="predicted"/>
<dbReference type="Pfam" id="PF13516">
    <property type="entry name" value="LRR_6"/>
    <property type="match status" value="1"/>
</dbReference>
<dbReference type="EMBL" id="CATOUU010000384">
    <property type="protein sequence ID" value="CAI9927666.1"/>
    <property type="molecule type" value="Genomic_DNA"/>
</dbReference>
<feature type="coiled-coil region" evidence="2">
    <location>
        <begin position="520"/>
        <end position="686"/>
    </location>
</feature>
<keyword evidence="1" id="KW-0677">Repeat</keyword>
<evidence type="ECO:0000313" key="4">
    <source>
        <dbReference type="EMBL" id="CAL6049520.1"/>
    </source>
</evidence>
<dbReference type="InterPro" id="IPR001611">
    <property type="entry name" value="Leu-rich_rpt"/>
</dbReference>
<evidence type="ECO:0000256" key="2">
    <source>
        <dbReference type="SAM" id="Coils"/>
    </source>
</evidence>
<keyword evidence="5" id="KW-1185">Reference proteome</keyword>
<dbReference type="EMBL" id="CAXDID020000180">
    <property type="protein sequence ID" value="CAL6049520.1"/>
    <property type="molecule type" value="Genomic_DNA"/>
</dbReference>
<sequence>MENDTIRILIEQIYESKCMELRIENQDVLRARFVATICAKIPQGILDLSNQQLRASTMPYVVQLIQQLGNSVYSLILDNNPIMDEGCMVLLDAYADLQFYRYISLVSIGLNPDGTINFLRPFCKSKLETLRLGSNPSAERRNRFADDSCKFLGQFLGSCKTLKTIDFSNSQLRSMNGYLLFKNINEDTNLENVILTNTGVNNQAVVQLCSQKAQYFNYIQSLDLSGNQTLNDECAPHIAQFIQFQRRFHSLNLSGCDQITLGLNPIFQSLQYKSADKLAAQEEKEKRDAVRTQERTQKLMSLGQGVQNLLLHDRVVLKGEQREKKEQEAPKQNKEEYTTALRYFNISGIKLTPVNLMHLARAMETNESLETLILEDCGIDFLKEDFTESIKLLMRNLSQIKTLKNLSLAKNALLERTVDCVQFLMENESLESLDFSFCRIGDQTLTKIAQGMQSCKSLKKLLLQGNNCENDGATALLQAIQKYQKLQQLDVNLNKIKFQLSEKLAAVVKQNVEQSCADVFNQLQDEHNRLQKEVAILQRTQLELKENYSQETQLVEEIHVKANSLLEANQAFEQQLEELRVQNDKLNRQQTIFEGEQQKINQQNNEIQQKIDTEQQVYDNKKKQIKEKQNALNVKVMELENSLKELNEDKELQTLNKELEKKKKEKENAEKEAVAVLAQLAAIEAVLIKEGIIQVVATKK</sequence>
<reference evidence="3" key="1">
    <citation type="submission" date="2023-06" db="EMBL/GenBank/DDBJ databases">
        <authorList>
            <person name="Kurt Z."/>
        </authorList>
    </citation>
    <scope>NUCLEOTIDE SEQUENCE</scope>
</reference>
<keyword evidence="2" id="KW-0175">Coiled coil</keyword>